<evidence type="ECO:0000256" key="1">
    <source>
        <dbReference type="ARBA" id="ARBA00022605"/>
    </source>
</evidence>
<proteinExistence type="predicted"/>
<organism evidence="5 6">
    <name type="scientific">Pseudovibrio axinellae</name>
    <dbReference type="NCBI Taxonomy" id="989403"/>
    <lineage>
        <taxon>Bacteria</taxon>
        <taxon>Pseudomonadati</taxon>
        <taxon>Pseudomonadota</taxon>
        <taxon>Alphaproteobacteria</taxon>
        <taxon>Hyphomicrobiales</taxon>
        <taxon>Stappiaceae</taxon>
        <taxon>Pseudovibrio</taxon>
    </lineage>
</organism>
<keyword evidence="2" id="KW-0057">Aromatic amino acid biosynthesis</keyword>
<name>A0A165U0M8_9HYPH</name>
<dbReference type="STRING" id="989403.SAMN05421798_1208"/>
<dbReference type="OrthoDB" id="2043123at2"/>
<evidence type="ECO:0000313" key="6">
    <source>
        <dbReference type="Proteomes" id="UP000076577"/>
    </source>
</evidence>
<reference evidence="5 6" key="1">
    <citation type="journal article" date="2016" name="Front. Microbiol.">
        <title>Comparative Genomic Analysis Reveals a Diverse Repertoire of Genes Involved in Prokaryote-Eukaryote Interactions within the Pseudovibrio Genus.</title>
        <authorList>
            <person name="Romano S."/>
            <person name="Fernandez-Guerra A."/>
            <person name="Reen F.J."/>
            <person name="Glockner F.O."/>
            <person name="Crowley S.P."/>
            <person name="O'Sullivan O."/>
            <person name="Cotter P.D."/>
            <person name="Adams C."/>
            <person name="Dobson A.D."/>
            <person name="O'Gara F."/>
        </authorList>
    </citation>
    <scope>NUCLEOTIDE SEQUENCE [LARGE SCALE GENOMIC DNA]</scope>
    <source>
        <strain evidence="5 6">Ad2</strain>
    </source>
</reference>
<dbReference type="InterPro" id="IPR056179">
    <property type="entry name" value="DHQS_C"/>
</dbReference>
<keyword evidence="5" id="KW-0456">Lyase</keyword>
<dbReference type="PATRIC" id="fig|989403.3.peg.4477"/>
<evidence type="ECO:0000313" key="5">
    <source>
        <dbReference type="EMBL" id="KZL09097.1"/>
    </source>
</evidence>
<dbReference type="GO" id="GO:0008652">
    <property type="term" value="P:amino acid biosynthetic process"/>
    <property type="evidence" value="ECO:0007669"/>
    <property type="project" value="UniProtKB-KW"/>
</dbReference>
<evidence type="ECO:0000259" key="3">
    <source>
        <dbReference type="Pfam" id="PF01959"/>
    </source>
</evidence>
<dbReference type="GO" id="GO:0003856">
    <property type="term" value="F:3-dehydroquinate synthase activity"/>
    <property type="evidence" value="ECO:0007669"/>
    <property type="project" value="InterPro"/>
</dbReference>
<protein>
    <submittedName>
        <fullName evidence="5">3-amino-4-hydroxybenzoic acid synthase</fullName>
        <ecNumber evidence="5">4.1.99.20</ecNumber>
    </submittedName>
</protein>
<gene>
    <name evidence="5" type="primary">griH</name>
    <name evidence="5" type="ORF">PsAD2_04101</name>
</gene>
<evidence type="ECO:0000256" key="2">
    <source>
        <dbReference type="ARBA" id="ARBA00023141"/>
    </source>
</evidence>
<keyword evidence="1" id="KW-0028">Amino-acid biosynthesis</keyword>
<dbReference type="RefSeq" id="WP_068010123.1">
    <property type="nucleotide sequence ID" value="NZ_FOFM01000020.1"/>
</dbReference>
<dbReference type="EC" id="4.1.99.20" evidence="5"/>
<dbReference type="AlphaFoldDB" id="A0A165U0M8"/>
<keyword evidence="6" id="KW-1185">Reference proteome</keyword>
<accession>A0A165U0M8</accession>
<sequence length="410" mass="45278">MQKLLVKKEQPSMVTRASAKRDQGWNRSTALLPDLWYDTRGIANAFDADSVFSRAAREHYSGVLVDAAQLDKVASPQFDRLLKVVAVSNSEDIAAVKKLGGAKSESYVIMHQDAEMLAQAKKAKLRNCRDINVVDRATLEASCQNSAGTDFLSVSFKDPTNIPLELVVAESQDSPLVVLKHIPDPDNIDDALNSLCVMEFGVEGLVYSPRSHAVLDRLNAWLTERQRSELKLEAATVESSVPVGMGIRSCIDVATLFTDREGMLIGLTSSGGIMSCPEVFDLPYMDLRPFRVNAGSTASYVYGMNNRTNYMSELRAGSQAMIVGHDGKVYKAPISRMKTERRPLRLITARFDSGVEVSVMMQDDWHVRLYSADGSPRNLTEIAVGEKLMAYQAQPGRHVGVPVNEFIEER</sequence>
<dbReference type="PANTHER" id="PTHR33563">
    <property type="match status" value="1"/>
</dbReference>
<dbReference type="EMBL" id="LMCB01000125">
    <property type="protein sequence ID" value="KZL09097.1"/>
    <property type="molecule type" value="Genomic_DNA"/>
</dbReference>
<dbReference type="Proteomes" id="UP000076577">
    <property type="component" value="Unassembled WGS sequence"/>
</dbReference>
<dbReference type="GO" id="GO:0016491">
    <property type="term" value="F:oxidoreductase activity"/>
    <property type="evidence" value="ECO:0007669"/>
    <property type="project" value="InterPro"/>
</dbReference>
<dbReference type="InterPro" id="IPR002812">
    <property type="entry name" value="DHQS"/>
</dbReference>
<feature type="domain" description="3-dehydroquinate synthase N-terminal" evidence="3">
    <location>
        <begin position="83"/>
        <end position="218"/>
    </location>
</feature>
<dbReference type="GO" id="GO:0009073">
    <property type="term" value="P:aromatic amino acid family biosynthetic process"/>
    <property type="evidence" value="ECO:0007669"/>
    <property type="project" value="UniProtKB-KW"/>
</dbReference>
<evidence type="ECO:0000259" key="4">
    <source>
        <dbReference type="Pfam" id="PF26558"/>
    </source>
</evidence>
<dbReference type="InterPro" id="IPR030960">
    <property type="entry name" value="DHQS/DOIS_N"/>
</dbReference>
<feature type="domain" description="3-dehydroquinate synthase C-terminal" evidence="4">
    <location>
        <begin position="235"/>
        <end position="410"/>
    </location>
</feature>
<dbReference type="PANTHER" id="PTHR33563:SF1">
    <property type="entry name" value="3-DEHYDROQUINATE SYNTHASE"/>
    <property type="match status" value="1"/>
</dbReference>
<dbReference type="Pfam" id="PF01959">
    <property type="entry name" value="DHQS"/>
    <property type="match status" value="1"/>
</dbReference>
<dbReference type="Pfam" id="PF26558">
    <property type="entry name" value="DHQS_2nd"/>
    <property type="match status" value="1"/>
</dbReference>
<comment type="caution">
    <text evidence="5">The sequence shown here is derived from an EMBL/GenBank/DDBJ whole genome shotgun (WGS) entry which is preliminary data.</text>
</comment>